<protein>
    <submittedName>
        <fullName evidence="2">Uncharacterized protein</fullName>
    </submittedName>
</protein>
<accession>A0ABN3W649</accession>
<dbReference type="RefSeq" id="WP_344979191.1">
    <property type="nucleotide sequence ID" value="NZ_BAAAVI010000061.1"/>
</dbReference>
<evidence type="ECO:0000313" key="3">
    <source>
        <dbReference type="Proteomes" id="UP001500831"/>
    </source>
</evidence>
<feature type="transmembrane region" description="Helical" evidence="1">
    <location>
        <begin position="66"/>
        <end position="84"/>
    </location>
</feature>
<organism evidence="2 3">
    <name type="scientific">Streptosporangium fragile</name>
    <dbReference type="NCBI Taxonomy" id="46186"/>
    <lineage>
        <taxon>Bacteria</taxon>
        <taxon>Bacillati</taxon>
        <taxon>Actinomycetota</taxon>
        <taxon>Actinomycetes</taxon>
        <taxon>Streptosporangiales</taxon>
        <taxon>Streptosporangiaceae</taxon>
        <taxon>Streptosporangium</taxon>
    </lineage>
</organism>
<feature type="transmembrane region" description="Helical" evidence="1">
    <location>
        <begin position="41"/>
        <end position="59"/>
    </location>
</feature>
<evidence type="ECO:0000256" key="1">
    <source>
        <dbReference type="SAM" id="Phobius"/>
    </source>
</evidence>
<dbReference type="EMBL" id="BAAAVI010000061">
    <property type="protein sequence ID" value="GAA2898158.1"/>
    <property type="molecule type" value="Genomic_DNA"/>
</dbReference>
<evidence type="ECO:0000313" key="2">
    <source>
        <dbReference type="EMBL" id="GAA2898158.1"/>
    </source>
</evidence>
<sequence>MSSISRGRAAAVVSLVLAFLVVAVALFGTQADYAVLDRPILLGTVAAILVTVSGLCAFGRQFLWSGVAFMLVWAVVAAFIRLHIARFPHSSVPHPTNPAVEAVLLVHSGSLDSVWELAVRREDGWWTREWTAMTCLNTDSGGPPEVTWISAERLRVRDLVIDVNPATGRPRTVVDGPDRC</sequence>
<dbReference type="Proteomes" id="UP001500831">
    <property type="component" value="Unassembled WGS sequence"/>
</dbReference>
<gene>
    <name evidence="2" type="ORF">GCM10010517_63230</name>
</gene>
<comment type="caution">
    <text evidence="2">The sequence shown here is derived from an EMBL/GenBank/DDBJ whole genome shotgun (WGS) entry which is preliminary data.</text>
</comment>
<reference evidence="2 3" key="1">
    <citation type="journal article" date="2019" name="Int. J. Syst. Evol. Microbiol.">
        <title>The Global Catalogue of Microorganisms (GCM) 10K type strain sequencing project: providing services to taxonomists for standard genome sequencing and annotation.</title>
        <authorList>
            <consortium name="The Broad Institute Genomics Platform"/>
            <consortium name="The Broad Institute Genome Sequencing Center for Infectious Disease"/>
            <person name="Wu L."/>
            <person name="Ma J."/>
        </authorList>
    </citation>
    <scope>NUCLEOTIDE SEQUENCE [LARGE SCALE GENOMIC DNA]</scope>
    <source>
        <strain evidence="2 3">JCM 6242</strain>
    </source>
</reference>
<name>A0ABN3W649_9ACTN</name>
<keyword evidence="1" id="KW-1133">Transmembrane helix</keyword>
<keyword evidence="3" id="KW-1185">Reference proteome</keyword>
<keyword evidence="1" id="KW-0812">Transmembrane</keyword>
<keyword evidence="1" id="KW-0472">Membrane</keyword>
<proteinExistence type="predicted"/>